<dbReference type="PANTHER" id="PTHR24416">
    <property type="entry name" value="TYROSINE-PROTEIN KINASE RECEPTOR"/>
    <property type="match status" value="1"/>
</dbReference>
<dbReference type="Pfam" id="PF00053">
    <property type="entry name" value="EGF_laminin"/>
    <property type="match status" value="2"/>
</dbReference>
<organism evidence="13 14">
    <name type="scientific">Mya arenaria</name>
    <name type="common">Soft-shell clam</name>
    <dbReference type="NCBI Taxonomy" id="6604"/>
    <lineage>
        <taxon>Eukaryota</taxon>
        <taxon>Metazoa</taxon>
        <taxon>Spiralia</taxon>
        <taxon>Lophotrochozoa</taxon>
        <taxon>Mollusca</taxon>
        <taxon>Bivalvia</taxon>
        <taxon>Autobranchia</taxon>
        <taxon>Heteroconchia</taxon>
        <taxon>Euheterodonta</taxon>
        <taxon>Imparidentia</taxon>
        <taxon>Neoheterodontei</taxon>
        <taxon>Myida</taxon>
        <taxon>Myoidea</taxon>
        <taxon>Myidae</taxon>
        <taxon>Mya</taxon>
    </lineage>
</organism>
<keyword evidence="4 9" id="KW-1133">Transmembrane helix</keyword>
<evidence type="ECO:0000313" key="14">
    <source>
        <dbReference type="Proteomes" id="UP001164746"/>
    </source>
</evidence>
<evidence type="ECO:0000256" key="4">
    <source>
        <dbReference type="ARBA" id="ARBA00022989"/>
    </source>
</evidence>
<feature type="domain" description="Laminin EGF-like" evidence="12">
    <location>
        <begin position="491"/>
        <end position="546"/>
    </location>
</feature>
<comment type="subcellular location">
    <subcellularLocation>
        <location evidence="1">Membrane</location>
        <topology evidence="1">Single-pass membrane protein</topology>
    </subcellularLocation>
</comment>
<evidence type="ECO:0000259" key="11">
    <source>
        <dbReference type="PROSITE" id="PS50011"/>
    </source>
</evidence>
<dbReference type="SUPFAM" id="SSF57196">
    <property type="entry name" value="EGF/Laminin"/>
    <property type="match status" value="1"/>
</dbReference>
<evidence type="ECO:0000256" key="9">
    <source>
        <dbReference type="SAM" id="Phobius"/>
    </source>
</evidence>
<evidence type="ECO:0000259" key="12">
    <source>
        <dbReference type="PROSITE" id="PS50027"/>
    </source>
</evidence>
<keyword evidence="2 9" id="KW-0812">Transmembrane</keyword>
<dbReference type="EMBL" id="CP111023">
    <property type="protein sequence ID" value="WAR21481.1"/>
    <property type="molecule type" value="Genomic_DNA"/>
</dbReference>
<evidence type="ECO:0000256" key="3">
    <source>
        <dbReference type="ARBA" id="ARBA00022729"/>
    </source>
</evidence>
<comment type="caution">
    <text evidence="8">Lacks conserved residue(s) required for the propagation of feature annotation.</text>
</comment>
<dbReference type="Gene3D" id="2.60.40.10">
    <property type="entry name" value="Immunoglobulins"/>
    <property type="match status" value="1"/>
</dbReference>
<dbReference type="InterPro" id="IPR002909">
    <property type="entry name" value="IPT_dom"/>
</dbReference>
<dbReference type="SMART" id="SM00180">
    <property type="entry name" value="EGF_Lam"/>
    <property type="match status" value="3"/>
</dbReference>
<keyword evidence="5 9" id="KW-0472">Membrane</keyword>
<feature type="disulfide bond" evidence="8">
    <location>
        <begin position="463"/>
        <end position="472"/>
    </location>
</feature>
<evidence type="ECO:0000313" key="13">
    <source>
        <dbReference type="EMBL" id="WAR21481.1"/>
    </source>
</evidence>
<dbReference type="CDD" id="cd00055">
    <property type="entry name" value="EGF_Lam"/>
    <property type="match status" value="2"/>
</dbReference>
<evidence type="ECO:0000256" key="5">
    <source>
        <dbReference type="ARBA" id="ARBA00023136"/>
    </source>
</evidence>
<dbReference type="PANTHER" id="PTHR24416:SF349">
    <property type="entry name" value="TYROSINE-PROTEIN KINASE RYK"/>
    <property type="match status" value="1"/>
</dbReference>
<dbReference type="Pfam" id="PF07714">
    <property type="entry name" value="PK_Tyr_Ser-Thr"/>
    <property type="match status" value="1"/>
</dbReference>
<keyword evidence="14" id="KW-1185">Reference proteome</keyword>
<feature type="domain" description="Protein kinase" evidence="11">
    <location>
        <begin position="785"/>
        <end position="1104"/>
    </location>
</feature>
<evidence type="ECO:0000256" key="6">
    <source>
        <dbReference type="ARBA" id="ARBA00023170"/>
    </source>
</evidence>
<keyword evidence="8" id="KW-0424">Laminin EGF-like domain</keyword>
<accession>A0ABY7FKL5</accession>
<keyword evidence="3 10" id="KW-0732">Signal</keyword>
<feature type="transmembrane region" description="Helical" evidence="9">
    <location>
        <begin position="866"/>
        <end position="889"/>
    </location>
</feature>
<dbReference type="PRINTS" id="PR00109">
    <property type="entry name" value="TYRKINASE"/>
</dbReference>
<dbReference type="Gene3D" id="2.10.25.10">
    <property type="entry name" value="Laminin"/>
    <property type="match status" value="2"/>
</dbReference>
<dbReference type="InterPro" id="IPR050122">
    <property type="entry name" value="RTK"/>
</dbReference>
<dbReference type="SMART" id="SM00429">
    <property type="entry name" value="IPT"/>
    <property type="match status" value="2"/>
</dbReference>
<keyword evidence="6" id="KW-0675">Receptor</keyword>
<dbReference type="InterPro" id="IPR014756">
    <property type="entry name" value="Ig_E-set"/>
</dbReference>
<dbReference type="PROSITE" id="PS50027">
    <property type="entry name" value="EGF_LAM_2"/>
    <property type="match status" value="2"/>
</dbReference>
<dbReference type="PROSITE" id="PS50011">
    <property type="entry name" value="PROTEIN_KINASE_DOM"/>
    <property type="match status" value="1"/>
</dbReference>
<reference evidence="13" key="1">
    <citation type="submission" date="2022-11" db="EMBL/GenBank/DDBJ databases">
        <title>Centuries of genome instability and evolution in soft-shell clam transmissible cancer (bioRxiv).</title>
        <authorList>
            <person name="Hart S.F.M."/>
            <person name="Yonemitsu M.A."/>
            <person name="Giersch R.M."/>
            <person name="Beal B.F."/>
            <person name="Arriagada G."/>
            <person name="Davis B.W."/>
            <person name="Ostrander E.A."/>
            <person name="Goff S.P."/>
            <person name="Metzger M.J."/>
        </authorList>
    </citation>
    <scope>NUCLEOTIDE SEQUENCE</scope>
    <source>
        <strain evidence="13">MELC-2E11</strain>
        <tissue evidence="13">Siphon/mantle</tissue>
    </source>
</reference>
<dbReference type="CDD" id="cd00603">
    <property type="entry name" value="IPT_PCSR"/>
    <property type="match status" value="2"/>
</dbReference>
<evidence type="ECO:0000256" key="10">
    <source>
        <dbReference type="SAM" id="SignalP"/>
    </source>
</evidence>
<gene>
    <name evidence="13" type="ORF">MAR_015455</name>
</gene>
<name>A0ABY7FKL5_MYAAR</name>
<dbReference type="InterPro" id="IPR002049">
    <property type="entry name" value="LE_dom"/>
</dbReference>
<dbReference type="Proteomes" id="UP001164746">
    <property type="component" value="Chromosome 12"/>
</dbReference>
<evidence type="ECO:0000256" key="7">
    <source>
        <dbReference type="ARBA" id="ARBA00023180"/>
    </source>
</evidence>
<dbReference type="InterPro" id="IPR011009">
    <property type="entry name" value="Kinase-like_dom_sf"/>
</dbReference>
<dbReference type="SUPFAM" id="SSF56112">
    <property type="entry name" value="Protein kinase-like (PK-like)"/>
    <property type="match status" value="1"/>
</dbReference>
<evidence type="ECO:0000256" key="8">
    <source>
        <dbReference type="PROSITE-ProRule" id="PRU00460"/>
    </source>
</evidence>
<feature type="domain" description="Laminin EGF-like" evidence="12">
    <location>
        <begin position="426"/>
        <end position="490"/>
    </location>
</feature>
<proteinExistence type="predicted"/>
<dbReference type="InterPro" id="IPR013783">
    <property type="entry name" value="Ig-like_fold"/>
</dbReference>
<protein>
    <submittedName>
        <fullName evidence="13">USH2A-like protein</fullName>
    </submittedName>
</protein>
<dbReference type="Pfam" id="PF01833">
    <property type="entry name" value="TIG"/>
    <property type="match status" value="1"/>
</dbReference>
<dbReference type="InterPro" id="IPR001245">
    <property type="entry name" value="Ser-Thr/Tyr_kinase_cat_dom"/>
</dbReference>
<evidence type="ECO:0000256" key="2">
    <source>
        <dbReference type="ARBA" id="ARBA00022692"/>
    </source>
</evidence>
<feature type="chain" id="PRO_5047234203" evidence="10">
    <location>
        <begin position="22"/>
        <end position="1145"/>
    </location>
</feature>
<sequence>MECVYMIQVLVVLISCEFCSGFEYPSSAVSDVSQTVTASTECISCNKTCPGRTALPDVSYPLSDAGCLDKPTSLPILANRSNGEAKFDGGDCDHVNTTEATGNRGYFTVSLWPNFVVRGQCSIDLQRHIFEFIWQLHSCKSNLVEFNGDMYMFVSNINSTFQSGENFVTSDSLNLTIGPMRNISGNTIEVVDVRWFNDSLTSRELEQLRIGASNLEVLEVESNCRCPGDFPVLDSSTKPNKGLKCLSNNGSAPVSRLNTDGGYAVFLLDRDMGTRWVSGSVKNVTLTLELKKSHMYQIQNVTFLGMTQNIKTIQVDLYREGSKRSGGLSLKIEDAAANITRIKYENLLADKLVITLSADSPVVFSIAELNVGARCGCYGNNPTCAISADGAYTCATCVGNTTSTHCDKCSDEHYRSDKDFVCPHSCQCNKNGSASSNSSSGCTNCTCDLDGSVHCNDNMTCLCKPNVQGRNCEQCMESFYEITNPSGCVACACNIDGVVNRNISCDFTTGQCKCKNNNVQGRRCDECKEAFYDLTSGCGNRCNCEPLGTEDESKVCKITSGQCPCTWEYRDNRKCEPKVTSVEPMYGPEAGGTLVTVRGELLTSDHVDTRVVIGSVEQTLVSNDSSTLIFRTKPREKSEIPLNLLVKWTLTKNVSHTRQSENALAFEFKANPVLNATHSITTYASVAHPGFLVYYAAGKSVKGDCCLDAMLSDCSADSLSCKTPDLIAHLTALQKSEGVSFNYTFQMDGASENVLISSEAQLKVVDDPSINMLSEKDTYKSVFSDSKYKIVGSNLNTACHDEDDVQVLLGDEPCTLVERTDNYLACSLEEKFPGNSREVNVTVRIGNKVYYYGRLEFLTFWQTTEFYGIAAGAGAFVIIVIVIVIVCCCRRRGDYDKQTDIPDSLDVDAKRSEGQNIPEWLIRELKECIRFRDSINENILKMIGIAVDAKSVYILYHEMENRTMKEVTGDMVVKIADSSFSADLFPEEYMAQGDTYIPVRWMAPHSLLQAFFSSQTDVWSYGVLLWEIFTDCGYLPFYDITDAAEVKKRVCHENYKLVCPPDCPDVISNVMERCFETNEDDRPTFSTIVNDLTPGEGNIATSYVNAQRGYVNKGVVDQEDGLEDYANQSQWMTERQQSMEIYMNQ</sequence>
<evidence type="ECO:0000256" key="1">
    <source>
        <dbReference type="ARBA" id="ARBA00004167"/>
    </source>
</evidence>
<feature type="signal peptide" evidence="10">
    <location>
        <begin position="1"/>
        <end position="21"/>
    </location>
</feature>
<dbReference type="InterPro" id="IPR000719">
    <property type="entry name" value="Prot_kinase_dom"/>
</dbReference>
<dbReference type="PROSITE" id="PS01248">
    <property type="entry name" value="EGF_LAM_1"/>
    <property type="match status" value="1"/>
</dbReference>
<keyword evidence="7" id="KW-0325">Glycoprotein</keyword>
<keyword evidence="8" id="KW-1015">Disulfide bond</keyword>
<dbReference type="Gene3D" id="1.10.510.10">
    <property type="entry name" value="Transferase(Phosphotransferase) domain 1"/>
    <property type="match status" value="1"/>
</dbReference>
<dbReference type="SUPFAM" id="SSF81296">
    <property type="entry name" value="E set domains"/>
    <property type="match status" value="1"/>
</dbReference>